<evidence type="ECO:0000256" key="1">
    <source>
        <dbReference type="SAM" id="MobiDB-lite"/>
    </source>
</evidence>
<dbReference type="InParanoid" id="A0A136JGQ5"/>
<reference evidence="3" key="1">
    <citation type="submission" date="2016-02" db="EMBL/GenBank/DDBJ databases">
        <title>Draft genome sequence of Microdochium bolleyi, a fungal endophyte of beachgrass.</title>
        <authorList>
            <consortium name="DOE Joint Genome Institute"/>
            <person name="David A.S."/>
            <person name="May G."/>
            <person name="Haridas S."/>
            <person name="Lim J."/>
            <person name="Wang M."/>
            <person name="Labutti K."/>
            <person name="Lipzen A."/>
            <person name="Barry K."/>
            <person name="Grigoriev I.V."/>
        </authorList>
    </citation>
    <scope>NUCLEOTIDE SEQUENCE [LARGE SCALE GENOMIC DNA]</scope>
    <source>
        <strain evidence="3">J235TASD1</strain>
    </source>
</reference>
<dbReference type="EMBL" id="KQ964245">
    <property type="protein sequence ID" value="KXJ96337.1"/>
    <property type="molecule type" value="Genomic_DNA"/>
</dbReference>
<dbReference type="InterPro" id="IPR032675">
    <property type="entry name" value="LRR_dom_sf"/>
</dbReference>
<accession>A0A136JGQ5</accession>
<protein>
    <submittedName>
        <fullName evidence="2">Uncharacterized protein</fullName>
    </submittedName>
</protein>
<dbReference type="Proteomes" id="UP000070501">
    <property type="component" value="Unassembled WGS sequence"/>
</dbReference>
<dbReference type="SUPFAM" id="SSF52047">
    <property type="entry name" value="RNI-like"/>
    <property type="match status" value="1"/>
</dbReference>
<dbReference type="OrthoDB" id="5213490at2759"/>
<dbReference type="AlphaFoldDB" id="A0A136JGQ5"/>
<gene>
    <name evidence="2" type="ORF">Micbo1qcDRAFT_229272</name>
</gene>
<dbReference type="Gene3D" id="3.80.10.10">
    <property type="entry name" value="Ribonuclease Inhibitor"/>
    <property type="match status" value="1"/>
</dbReference>
<dbReference type="STRING" id="196109.A0A136JGQ5"/>
<sequence>MTDLPSYQEAIAEADWLGLAASYVPTACLPKCCLVSRRFYKHFAPRLWQDPLSTIRRLGLDPNDDLAWYRRFIHRHVPKTRSETRGLVRSLDFRSFALRMSGLYSTEASERAISESFRALPQMFPNLVCLLIHDHPELDPSHLAVQKPNPDTIYPLQLLDLAYCTQELSHKFFRSDYLSNLVYLDVSHIPGSLRPALQTSLTPTWLPQLQVLKACGREMDDDTARLLFKTFSRQLWSLDISQNKLTDAIINDLAAHCFPAMTIRSDAYFEREGKLIRPKDIGTLRHGPFDFIEESEFSESHHHPEQYLADAPMYSRHYQDELQEWQAVRGNGLDSARGDDALAIKDRILRGALAATTGDARLGKSSAHESLLQDGITHLYMNGNRFTVSGIEKLIRITPGTLEHFECDYPLCLRNRPDEADRERARSIRGYGLINSFHLFRPVFSSNIRSLRVHHSFVTRVPTLTVENASLASSLRLAEAKIFSNIQRAYPKSFVPDTNPRLRKLVLTNIPARTIGPLIDQILRFLKLLAQQQRQVRDAQKSFRGRGPSSLPGLQVLGLEVEPDFSEDYSHTASRNDVDFDALLDPTADDEADENYWTITSRGGDGSKKLNNQRLNHAPPTTNNNNPAAPSSYGTWTAGRLKSYPFSETDTEYVNWQPHASDSWTGNVFSVPIWIGPGVLGSHPGINEYMWNVQDSRLRQNFGPVTPNHVAAGIPSGSYIFYDAWDAMVVPRNIETAFKSAAATAAPLKDVVAAIKDFRLCARGTEEHWDGRIELVRTDITTRYESSAYWYGP</sequence>
<name>A0A136JGQ5_9PEZI</name>
<feature type="compositionally biased region" description="Low complexity" evidence="1">
    <location>
        <begin position="618"/>
        <end position="630"/>
    </location>
</feature>
<evidence type="ECO:0000313" key="2">
    <source>
        <dbReference type="EMBL" id="KXJ96337.1"/>
    </source>
</evidence>
<organism evidence="2 3">
    <name type="scientific">Microdochium bolleyi</name>
    <dbReference type="NCBI Taxonomy" id="196109"/>
    <lineage>
        <taxon>Eukaryota</taxon>
        <taxon>Fungi</taxon>
        <taxon>Dikarya</taxon>
        <taxon>Ascomycota</taxon>
        <taxon>Pezizomycotina</taxon>
        <taxon>Sordariomycetes</taxon>
        <taxon>Xylariomycetidae</taxon>
        <taxon>Xylariales</taxon>
        <taxon>Microdochiaceae</taxon>
        <taxon>Microdochium</taxon>
    </lineage>
</organism>
<feature type="region of interest" description="Disordered" evidence="1">
    <location>
        <begin position="600"/>
        <end position="631"/>
    </location>
</feature>
<evidence type="ECO:0000313" key="3">
    <source>
        <dbReference type="Proteomes" id="UP000070501"/>
    </source>
</evidence>
<keyword evidence="3" id="KW-1185">Reference proteome</keyword>
<proteinExistence type="predicted"/>